<organism evidence="1 2">
    <name type="scientific">Alkalibacillus flavidus</name>
    <dbReference type="NCBI Taxonomy" id="546021"/>
    <lineage>
        <taxon>Bacteria</taxon>
        <taxon>Bacillati</taxon>
        <taxon>Bacillota</taxon>
        <taxon>Bacilli</taxon>
        <taxon>Bacillales</taxon>
        <taxon>Bacillaceae</taxon>
        <taxon>Alkalibacillus</taxon>
    </lineage>
</organism>
<keyword evidence="2" id="KW-1185">Reference proteome</keyword>
<reference evidence="1 2" key="1">
    <citation type="submission" date="2024-06" db="EMBL/GenBank/DDBJ databases">
        <title>Genomic Encyclopedia of Type Strains, Phase IV (KMG-IV): sequencing the most valuable type-strain genomes for metagenomic binning, comparative biology and taxonomic classification.</title>
        <authorList>
            <person name="Goeker M."/>
        </authorList>
    </citation>
    <scope>NUCLEOTIDE SEQUENCE [LARGE SCALE GENOMIC DNA]</scope>
    <source>
        <strain evidence="1 2">DSM 23520</strain>
    </source>
</reference>
<sequence>MHQLDDLSLINAYLEAINLNISADFIFLIEKELSYRGFIPKNLLHNHIV</sequence>
<evidence type="ECO:0000313" key="2">
    <source>
        <dbReference type="Proteomes" id="UP001549167"/>
    </source>
</evidence>
<accession>A0ABV2KUY6</accession>
<proteinExistence type="predicted"/>
<dbReference type="InterPro" id="IPR036916">
    <property type="entry name" value="Sda_sf"/>
</dbReference>
<dbReference type="SUPFAM" id="SSF100985">
    <property type="entry name" value="Sporulation inhibitor Sda"/>
    <property type="match status" value="1"/>
</dbReference>
<dbReference type="Proteomes" id="UP001549167">
    <property type="component" value="Unassembled WGS sequence"/>
</dbReference>
<evidence type="ECO:0008006" key="3">
    <source>
        <dbReference type="Google" id="ProtNLM"/>
    </source>
</evidence>
<dbReference type="Pfam" id="PF08970">
    <property type="entry name" value="Sda"/>
    <property type="match status" value="1"/>
</dbReference>
<evidence type="ECO:0000313" key="1">
    <source>
        <dbReference type="EMBL" id="MET3683169.1"/>
    </source>
</evidence>
<name>A0ABV2KUY6_9BACI</name>
<dbReference type="InterPro" id="IPR015064">
    <property type="entry name" value="Sda"/>
</dbReference>
<dbReference type="EMBL" id="JBEPMX010000005">
    <property type="protein sequence ID" value="MET3683169.1"/>
    <property type="molecule type" value="Genomic_DNA"/>
</dbReference>
<comment type="caution">
    <text evidence="1">The sequence shown here is derived from an EMBL/GenBank/DDBJ whole genome shotgun (WGS) entry which is preliminary data.</text>
</comment>
<gene>
    <name evidence="1" type="ORF">ABID56_001260</name>
</gene>
<dbReference type="Gene3D" id="1.10.287.1100">
    <property type="entry name" value="Sporulation inhibitor A"/>
    <property type="match status" value="1"/>
</dbReference>
<dbReference type="RefSeq" id="WP_354219762.1">
    <property type="nucleotide sequence ID" value="NZ_JBEPMX010000005.1"/>
</dbReference>
<protein>
    <recommendedName>
        <fullName evidence="3">Sporulation histidine kinase inhibitor Sda</fullName>
    </recommendedName>
</protein>